<dbReference type="VEuPathDB" id="TrichDB:TVAG_390170"/>
<dbReference type="SMART" id="SM00491">
    <property type="entry name" value="HELICc2"/>
    <property type="match status" value="1"/>
</dbReference>
<evidence type="ECO:0000256" key="6">
    <source>
        <dbReference type="ARBA" id="ARBA00022806"/>
    </source>
</evidence>
<keyword evidence="4" id="KW-0547">Nucleotide-binding</keyword>
<dbReference type="FunCoup" id="A2E1B9">
    <property type="interactions" value="674"/>
</dbReference>
<dbReference type="RefSeq" id="XP_001325843.1">
    <property type="nucleotide sequence ID" value="XM_001325808.1"/>
</dbReference>
<dbReference type="Pfam" id="PF13307">
    <property type="entry name" value="Helicase_C_2"/>
    <property type="match status" value="1"/>
</dbReference>
<keyword evidence="7" id="KW-0067">ATP-binding</keyword>
<dbReference type="GO" id="GO:0051536">
    <property type="term" value="F:iron-sulfur cluster binding"/>
    <property type="evidence" value="ECO:0007669"/>
    <property type="project" value="UniProtKB-KW"/>
</dbReference>
<dbReference type="InterPro" id="IPR014013">
    <property type="entry name" value="Helic_SF1/SF2_ATP-bd_DinG/Rad3"/>
</dbReference>
<evidence type="ECO:0000256" key="9">
    <source>
        <dbReference type="ARBA" id="ARBA00023014"/>
    </source>
</evidence>
<evidence type="ECO:0000313" key="12">
    <source>
        <dbReference type="EMBL" id="EAY13620.1"/>
    </source>
</evidence>
<dbReference type="GO" id="GO:0046872">
    <property type="term" value="F:metal ion binding"/>
    <property type="evidence" value="ECO:0007669"/>
    <property type="project" value="UniProtKB-KW"/>
</dbReference>
<keyword evidence="8" id="KW-0408">Iron</keyword>
<dbReference type="Gene3D" id="3.40.50.300">
    <property type="entry name" value="P-loop containing nucleotide triphosphate hydrolases"/>
    <property type="match status" value="2"/>
</dbReference>
<keyword evidence="3" id="KW-0479">Metal-binding</keyword>
<evidence type="ECO:0000256" key="8">
    <source>
        <dbReference type="ARBA" id="ARBA00023004"/>
    </source>
</evidence>
<organism evidence="12 13">
    <name type="scientific">Trichomonas vaginalis (strain ATCC PRA-98 / G3)</name>
    <dbReference type="NCBI Taxonomy" id="412133"/>
    <lineage>
        <taxon>Eukaryota</taxon>
        <taxon>Metamonada</taxon>
        <taxon>Parabasalia</taxon>
        <taxon>Trichomonadida</taxon>
        <taxon>Trichomonadidae</taxon>
        <taxon>Trichomonas</taxon>
    </lineage>
</organism>
<accession>A2E1B9</accession>
<dbReference type="Proteomes" id="UP000001542">
    <property type="component" value="Unassembled WGS sequence"/>
</dbReference>
<dbReference type="InterPro" id="IPR006554">
    <property type="entry name" value="Helicase-like_DEXD_c2"/>
</dbReference>
<gene>
    <name evidence="12" type="ORF">TVAG_390170</name>
</gene>
<dbReference type="GO" id="GO:0003677">
    <property type="term" value="F:DNA binding"/>
    <property type="evidence" value="ECO:0007669"/>
    <property type="project" value="InterPro"/>
</dbReference>
<dbReference type="KEGG" id="tva:4771599"/>
<evidence type="ECO:0000256" key="3">
    <source>
        <dbReference type="ARBA" id="ARBA00022723"/>
    </source>
</evidence>
<evidence type="ECO:0000256" key="7">
    <source>
        <dbReference type="ARBA" id="ARBA00022840"/>
    </source>
</evidence>
<evidence type="ECO:0000259" key="11">
    <source>
        <dbReference type="PROSITE" id="PS51193"/>
    </source>
</evidence>
<feature type="domain" description="Helicase ATP-binding" evidence="11">
    <location>
        <begin position="6"/>
        <end position="278"/>
    </location>
</feature>
<dbReference type="InterPro" id="IPR042493">
    <property type="entry name" value="XPD_DNA_FeS"/>
</dbReference>
<dbReference type="SMR" id="A2E1B9"/>
<dbReference type="VEuPathDB" id="TrichDB:TVAGG3_0990680"/>
<evidence type="ECO:0000256" key="2">
    <source>
        <dbReference type="ARBA" id="ARBA00008435"/>
    </source>
</evidence>
<dbReference type="PANTHER" id="PTHR11472">
    <property type="entry name" value="DNA REPAIR DEAD HELICASE RAD3/XP-D SUBFAMILY MEMBER"/>
    <property type="match status" value="1"/>
</dbReference>
<dbReference type="EMBL" id="DS113283">
    <property type="protein sequence ID" value="EAY13620.1"/>
    <property type="molecule type" value="Genomic_DNA"/>
</dbReference>
<dbReference type="InterPro" id="IPR027417">
    <property type="entry name" value="P-loop_NTPase"/>
</dbReference>
<proteinExistence type="inferred from homology"/>
<evidence type="ECO:0000256" key="1">
    <source>
        <dbReference type="ARBA" id="ARBA00001966"/>
    </source>
</evidence>
<keyword evidence="13" id="KW-1185">Reference proteome</keyword>
<dbReference type="PANTHER" id="PTHR11472:SF41">
    <property type="entry name" value="ATP-DEPENDENT DNA HELICASE DDX11-RELATED"/>
    <property type="match status" value="1"/>
</dbReference>
<name>A2E1B9_TRIV3</name>
<dbReference type="PROSITE" id="PS51193">
    <property type="entry name" value="HELICASE_ATP_BIND_2"/>
    <property type="match status" value="1"/>
</dbReference>
<dbReference type="OrthoDB" id="19182at2759"/>
<dbReference type="SUPFAM" id="SSF52540">
    <property type="entry name" value="P-loop containing nucleoside triphosphate hydrolases"/>
    <property type="match status" value="1"/>
</dbReference>
<keyword evidence="5" id="KW-0378">Hydrolase</keyword>
<dbReference type="Pfam" id="PF06733">
    <property type="entry name" value="DEAD_2"/>
    <property type="match status" value="1"/>
</dbReference>
<dbReference type="GO" id="GO:0034085">
    <property type="term" value="P:establishment of sister chromatid cohesion"/>
    <property type="evidence" value="ECO:0000318"/>
    <property type="project" value="GO_Central"/>
</dbReference>
<evidence type="ECO:0000256" key="10">
    <source>
        <dbReference type="ARBA" id="ARBA00023235"/>
    </source>
</evidence>
<dbReference type="SMART" id="SM00488">
    <property type="entry name" value="DEXDc2"/>
    <property type="match status" value="1"/>
</dbReference>
<dbReference type="CDD" id="cd18788">
    <property type="entry name" value="SF2_C_XPD"/>
    <property type="match status" value="1"/>
</dbReference>
<evidence type="ECO:0000256" key="4">
    <source>
        <dbReference type="ARBA" id="ARBA00022741"/>
    </source>
</evidence>
<reference evidence="12" key="2">
    <citation type="journal article" date="2007" name="Science">
        <title>Draft genome sequence of the sexually transmitted pathogen Trichomonas vaginalis.</title>
        <authorList>
            <person name="Carlton J.M."/>
            <person name="Hirt R.P."/>
            <person name="Silva J.C."/>
            <person name="Delcher A.L."/>
            <person name="Schatz M."/>
            <person name="Zhao Q."/>
            <person name="Wortman J.R."/>
            <person name="Bidwell S.L."/>
            <person name="Alsmark U.C.M."/>
            <person name="Besteiro S."/>
            <person name="Sicheritz-Ponten T."/>
            <person name="Noel C.J."/>
            <person name="Dacks J.B."/>
            <person name="Foster P.G."/>
            <person name="Simillion C."/>
            <person name="Van de Peer Y."/>
            <person name="Miranda-Saavedra D."/>
            <person name="Barton G.J."/>
            <person name="Westrop G.D."/>
            <person name="Mueller S."/>
            <person name="Dessi D."/>
            <person name="Fiori P.L."/>
            <person name="Ren Q."/>
            <person name="Paulsen I."/>
            <person name="Zhang H."/>
            <person name="Bastida-Corcuera F.D."/>
            <person name="Simoes-Barbosa A."/>
            <person name="Brown M.T."/>
            <person name="Hayes R.D."/>
            <person name="Mukherjee M."/>
            <person name="Okumura C.Y."/>
            <person name="Schneider R."/>
            <person name="Smith A.J."/>
            <person name="Vanacova S."/>
            <person name="Villalvazo M."/>
            <person name="Haas B.J."/>
            <person name="Pertea M."/>
            <person name="Feldblyum T.V."/>
            <person name="Utterback T.R."/>
            <person name="Shu C.L."/>
            <person name="Osoegawa K."/>
            <person name="de Jong P.J."/>
            <person name="Hrdy I."/>
            <person name="Horvathova L."/>
            <person name="Zubacova Z."/>
            <person name="Dolezal P."/>
            <person name="Malik S.B."/>
            <person name="Logsdon J.M. Jr."/>
            <person name="Henze K."/>
            <person name="Gupta A."/>
            <person name="Wang C.C."/>
            <person name="Dunne R.L."/>
            <person name="Upcroft J.A."/>
            <person name="Upcroft P."/>
            <person name="White O."/>
            <person name="Salzberg S.L."/>
            <person name="Tang P."/>
            <person name="Chiu C.-H."/>
            <person name="Lee Y.-S."/>
            <person name="Embley T.M."/>
            <person name="Coombs G.H."/>
            <person name="Mottram J.C."/>
            <person name="Tachezy J."/>
            <person name="Fraser-Liggett C.M."/>
            <person name="Johnson P.J."/>
        </authorList>
    </citation>
    <scope>NUCLEOTIDE SEQUENCE [LARGE SCALE GENOMIC DNA]</scope>
    <source>
        <strain evidence="12">G3</strain>
    </source>
</reference>
<evidence type="ECO:0000313" key="13">
    <source>
        <dbReference type="Proteomes" id="UP000001542"/>
    </source>
</evidence>
<dbReference type="OMA" id="KEHLIVM"/>
<keyword evidence="6 12" id="KW-0347">Helicase</keyword>
<dbReference type="GO" id="GO:0003678">
    <property type="term" value="F:DNA helicase activity"/>
    <property type="evidence" value="ECO:0000318"/>
    <property type="project" value="GO_Central"/>
</dbReference>
<dbReference type="GO" id="GO:0005524">
    <property type="term" value="F:ATP binding"/>
    <property type="evidence" value="ECO:0007669"/>
    <property type="project" value="UniProtKB-KW"/>
</dbReference>
<keyword evidence="10" id="KW-0413">Isomerase</keyword>
<dbReference type="InParanoid" id="A2E1B9"/>
<protein>
    <submittedName>
        <fullName evidence="12">Helicase, putative</fullName>
    </submittedName>
</protein>
<evidence type="ECO:0000256" key="5">
    <source>
        <dbReference type="ARBA" id="ARBA00022801"/>
    </source>
</evidence>
<comment type="cofactor">
    <cofactor evidence="1">
        <name>[4Fe-4S] cluster</name>
        <dbReference type="ChEBI" id="CHEBI:49883"/>
    </cofactor>
</comment>
<dbReference type="InterPro" id="IPR045028">
    <property type="entry name" value="DinG/Rad3-like"/>
</dbReference>
<dbReference type="AlphaFoldDB" id="A2E1B9"/>
<dbReference type="GO" id="GO:0006139">
    <property type="term" value="P:nucleobase-containing compound metabolic process"/>
    <property type="evidence" value="ECO:0007669"/>
    <property type="project" value="InterPro"/>
</dbReference>
<dbReference type="Gene3D" id="1.10.275.40">
    <property type="match status" value="1"/>
</dbReference>
<dbReference type="InterPro" id="IPR006555">
    <property type="entry name" value="ATP-dep_Helicase_C"/>
</dbReference>
<keyword evidence="9" id="KW-0411">Iron-sulfur</keyword>
<comment type="similarity">
    <text evidence="2">Belongs to the DEAD box helicase family. DEAH subfamily. DDX11/CHL1 sub-subfamily.</text>
</comment>
<dbReference type="Gene3D" id="1.10.30.20">
    <property type="entry name" value="Bacterial XPD DNA helicase, FeS cluster domain"/>
    <property type="match status" value="1"/>
</dbReference>
<dbReference type="eggNOG" id="KOG1132">
    <property type="taxonomic scope" value="Eukaryota"/>
</dbReference>
<dbReference type="STRING" id="5722.A2E1B9"/>
<dbReference type="InterPro" id="IPR010614">
    <property type="entry name" value="RAD3-like_helicase_DEAD"/>
</dbReference>
<dbReference type="GO" id="GO:0016818">
    <property type="term" value="F:hydrolase activity, acting on acid anhydrides, in phosphorus-containing anhydrides"/>
    <property type="evidence" value="ECO:0007669"/>
    <property type="project" value="InterPro"/>
</dbReference>
<dbReference type="GO" id="GO:0005634">
    <property type="term" value="C:nucleus"/>
    <property type="evidence" value="ECO:0000318"/>
    <property type="project" value="GO_Central"/>
</dbReference>
<sequence>MDVNINEVSIHFPYKPYPLQETYMSKVIESCDTGNYAILESPTGTGKTLSLLCSVLSWRQQRNTSSRIIYSSRTHSQLSNVIKELKRTKFQPTTSIIASRTYLCLHDNIQKMESSLQSRFCRELRQKNQCIYDNESKIEQVSKKVINSLLDIDSFVDICRNEAVCPFFVSQFNVKTADFILSPYTYIADPISRSSLPSVVFNKSVVIFDEAHNFPEQCCEYFSMSVPFNKFCVLRSFLSRQQSNVIGEVVTFGITSVELAKEFSNLVCDKLELLRKEIHQNFVLKNAKFLFDFFSKCKIDYRTIRPFKRLLKAFLDNPVLYCLSQNEQESLDLILQFFDFLYHENKRNESLIDNFYTISLSTDHCFNIYCFTPEKAFSEIVNLQPRTIILTSGTLAPLETFASYFGYKFPIILENPHIAKPEQLLVICCGEGPFGNRLSFTYANRNDNQQKVELKSALSKLFSLSPNGSLVFFPSFSSLSEFDVHSIDTKKKIFIEPRTFGDFSSIVSQFKENAVKEEGAALFAVCRGKMSEGIDFSDDYARSVFVVGIPFPNTKDPKVILRKQFYESKKKGSGMKWYIDSAMRVVNQSIGRAIRHKDDWSVVVLIDNRYDGMIELLPKWVKPSVITLNNWNVLEKKLKLFYEEKRKLQKEIIENKPINDPYLSQFTRTQREIINPNVVTRASVSAHSIKQLPVEIQAQISQVLLHFKKTNNIDKLREGIQAIDDENARDIILLMMNEKLRKLVCNN</sequence>
<dbReference type="FunFam" id="3.40.50.300:FF:000135">
    <property type="entry name" value="DNA repair helicase RAD3, putative"/>
    <property type="match status" value="1"/>
</dbReference>
<reference evidence="12" key="1">
    <citation type="submission" date="2006-10" db="EMBL/GenBank/DDBJ databases">
        <authorList>
            <person name="Amadeo P."/>
            <person name="Zhao Q."/>
            <person name="Wortman J."/>
            <person name="Fraser-Liggett C."/>
            <person name="Carlton J."/>
        </authorList>
    </citation>
    <scope>NUCLEOTIDE SEQUENCE</scope>
    <source>
        <strain evidence="12">G3</strain>
    </source>
</reference>